<dbReference type="PROSITE" id="PS51441">
    <property type="entry name" value="CPCD_LIKE"/>
    <property type="match status" value="1"/>
</dbReference>
<dbReference type="Pfam" id="PF01383">
    <property type="entry name" value="CpcD"/>
    <property type="match status" value="1"/>
</dbReference>
<keyword evidence="6" id="KW-0472">Membrane</keyword>
<accession>A0A928VIG2</accession>
<keyword evidence="5" id="KW-0793">Thylakoid</keyword>
<dbReference type="SMART" id="SM01094">
    <property type="entry name" value="CpcD"/>
    <property type="match status" value="1"/>
</dbReference>
<evidence type="ECO:0000313" key="10">
    <source>
        <dbReference type="EMBL" id="MBE9029196.1"/>
    </source>
</evidence>
<evidence type="ECO:0000256" key="4">
    <source>
        <dbReference type="ARBA" id="ARBA00022738"/>
    </source>
</evidence>
<evidence type="ECO:0000256" key="6">
    <source>
        <dbReference type="ARBA" id="ARBA00023136"/>
    </source>
</evidence>
<evidence type="ECO:0000256" key="2">
    <source>
        <dbReference type="ARBA" id="ARBA00022531"/>
    </source>
</evidence>
<evidence type="ECO:0000256" key="3">
    <source>
        <dbReference type="ARBA" id="ARBA00022549"/>
    </source>
</evidence>
<name>A0A928VIG2_9CYAN</name>
<dbReference type="AlphaFoldDB" id="A0A928VIG2"/>
<sequence>MTSSMTATLLGIEPFSSTAPVELRSIGNEAEVQAVICATYRQVLGNEHVMQSERLNSAESMLKQGNLSVRDFVRAIALSELYRTKFFQNVYQIRFIELNFKHLLGRAPRDQAEISAHVDRYINQGYEAEINSYLDSEEYQSSFGDMIVPYHRGFSTASNQPTVAFNRMFQLYRGYANSDRAQGNRKGRLTEELALNTASPVRTSLSGGELMGTAGGDRSQLYRIRVSQGASNRTTQIRRSISEYLVAYEQLSSTMQRLNQRGSRIVSITAA</sequence>
<dbReference type="InterPro" id="IPR016470">
    <property type="entry name" value="Phycobilisome"/>
</dbReference>
<gene>
    <name evidence="10" type="ORF">IQ266_05395</name>
</gene>
<dbReference type="GO" id="GO:0030089">
    <property type="term" value="C:phycobilisome"/>
    <property type="evidence" value="ECO:0007669"/>
    <property type="project" value="UniProtKB-UniRule"/>
</dbReference>
<dbReference type="Gene3D" id="1.10.3130.20">
    <property type="entry name" value="Phycobilisome linker domain"/>
    <property type="match status" value="1"/>
</dbReference>
<dbReference type="EMBL" id="JADEXQ010000012">
    <property type="protein sequence ID" value="MBE9029196.1"/>
    <property type="molecule type" value="Genomic_DNA"/>
</dbReference>
<dbReference type="PROSITE" id="PS51445">
    <property type="entry name" value="PBS_LINKER"/>
    <property type="match status" value="1"/>
</dbReference>
<comment type="similarity">
    <text evidence="7">Belongs to the phycobilisome linker protein family.</text>
</comment>
<proteinExistence type="inferred from homology"/>
<evidence type="ECO:0000256" key="5">
    <source>
        <dbReference type="ARBA" id="ARBA00023078"/>
    </source>
</evidence>
<evidence type="ECO:0000256" key="1">
    <source>
        <dbReference type="ARBA" id="ARBA00004445"/>
    </source>
</evidence>
<feature type="domain" description="PBS-linker" evidence="9">
    <location>
        <begin position="1"/>
        <end position="180"/>
    </location>
</feature>
<comment type="caution">
    <text evidence="10">The sequence shown here is derived from an EMBL/GenBank/DDBJ whole genome shotgun (WGS) entry which is preliminary data.</text>
</comment>
<evidence type="ECO:0000256" key="7">
    <source>
        <dbReference type="PROSITE-ProRule" id="PRU00775"/>
    </source>
</evidence>
<keyword evidence="2" id="KW-0602">Photosynthesis</keyword>
<dbReference type="PANTHER" id="PTHR34011:SF6">
    <property type="entry name" value="PHYCOBILIPROTEIN APCE"/>
    <property type="match status" value="1"/>
</dbReference>
<dbReference type="InterPro" id="IPR001297">
    <property type="entry name" value="PBS_linker_dom"/>
</dbReference>
<dbReference type="GO" id="GO:0015979">
    <property type="term" value="P:photosynthesis"/>
    <property type="evidence" value="ECO:0007669"/>
    <property type="project" value="UniProtKB-KW"/>
</dbReference>
<dbReference type="Pfam" id="PF00427">
    <property type="entry name" value="PBS_linker_poly"/>
    <property type="match status" value="1"/>
</dbReference>
<dbReference type="InterPro" id="IPR038255">
    <property type="entry name" value="PBS_linker_sf"/>
</dbReference>
<keyword evidence="3" id="KW-0042">Antenna complex</keyword>
<evidence type="ECO:0000259" key="9">
    <source>
        <dbReference type="PROSITE" id="PS51445"/>
    </source>
</evidence>
<evidence type="ECO:0000259" key="8">
    <source>
        <dbReference type="PROSITE" id="PS51441"/>
    </source>
</evidence>
<protein>
    <submittedName>
        <fullName evidence="10">Phycobilisome linker polypeptide</fullName>
    </submittedName>
</protein>
<dbReference type="PIRSF" id="PIRSF005898">
    <property type="entry name" value="Phycobilisome_CpeC/CpcI"/>
    <property type="match status" value="1"/>
</dbReference>
<keyword evidence="11" id="KW-1185">Reference proteome</keyword>
<dbReference type="PANTHER" id="PTHR34011">
    <property type="entry name" value="PHYCOBILISOME 32.1 KDA LINKER POLYPEPTIDE, PHYCOCYANIN-ASSOCIATED, ROD 2-RELATED"/>
    <property type="match status" value="1"/>
</dbReference>
<dbReference type="InterPro" id="IPR008213">
    <property type="entry name" value="CpcD-like_dom"/>
</dbReference>
<feature type="domain" description="CpcD-like" evidence="8">
    <location>
        <begin position="219"/>
        <end position="271"/>
    </location>
</feature>
<evidence type="ECO:0000313" key="11">
    <source>
        <dbReference type="Proteomes" id="UP000625316"/>
    </source>
</evidence>
<comment type="subcellular location">
    <subcellularLocation>
        <location evidence="1">Cellular thylakoid membrane</location>
        <topology evidence="1">Peripheral membrane protein</topology>
        <orientation evidence="1">Cytoplasmic side</orientation>
    </subcellularLocation>
</comment>
<reference evidence="10" key="1">
    <citation type="submission" date="2020-10" db="EMBL/GenBank/DDBJ databases">
        <authorList>
            <person name="Castelo-Branco R."/>
            <person name="Eusebio N."/>
            <person name="Adriana R."/>
            <person name="Vieira A."/>
            <person name="Brugerolle De Fraissinette N."/>
            <person name="Rezende De Castro R."/>
            <person name="Schneider M.P."/>
            <person name="Vasconcelos V."/>
            <person name="Leao P.N."/>
        </authorList>
    </citation>
    <scope>NUCLEOTIDE SEQUENCE</scope>
    <source>
        <strain evidence="10">LEGE 11480</strain>
    </source>
</reference>
<dbReference type="GO" id="GO:0031676">
    <property type="term" value="C:plasma membrane-derived thylakoid membrane"/>
    <property type="evidence" value="ECO:0007669"/>
    <property type="project" value="UniProtKB-SubCell"/>
</dbReference>
<organism evidence="10 11">
    <name type="scientific">Romeriopsis navalis LEGE 11480</name>
    <dbReference type="NCBI Taxonomy" id="2777977"/>
    <lineage>
        <taxon>Bacteria</taxon>
        <taxon>Bacillati</taxon>
        <taxon>Cyanobacteriota</taxon>
        <taxon>Cyanophyceae</taxon>
        <taxon>Leptolyngbyales</taxon>
        <taxon>Leptolyngbyaceae</taxon>
        <taxon>Romeriopsis</taxon>
        <taxon>Romeriopsis navalis</taxon>
    </lineage>
</organism>
<dbReference type="RefSeq" id="WP_264324017.1">
    <property type="nucleotide sequence ID" value="NZ_JADEXQ010000012.1"/>
</dbReference>
<keyword evidence="4 7" id="KW-0605">Phycobilisome</keyword>
<dbReference type="Proteomes" id="UP000625316">
    <property type="component" value="Unassembled WGS sequence"/>
</dbReference>